<protein>
    <submittedName>
        <fullName evidence="3">Trehalose utilization protein</fullName>
    </submittedName>
</protein>
<dbReference type="PANTHER" id="PTHR40469">
    <property type="entry name" value="SECRETED GLYCOSYL HYDROLASE"/>
    <property type="match status" value="1"/>
</dbReference>
<organism evidence="3 4">
    <name type="scientific">Roseimicrobium gellanilyticum</name>
    <dbReference type="NCBI Taxonomy" id="748857"/>
    <lineage>
        <taxon>Bacteria</taxon>
        <taxon>Pseudomonadati</taxon>
        <taxon>Verrucomicrobiota</taxon>
        <taxon>Verrucomicrobiia</taxon>
        <taxon>Verrucomicrobiales</taxon>
        <taxon>Verrucomicrobiaceae</taxon>
        <taxon>Roseimicrobium</taxon>
    </lineage>
</organism>
<dbReference type="OrthoDB" id="7171409at2"/>
<dbReference type="EMBL" id="QNRR01000005">
    <property type="protein sequence ID" value="RBP43790.1"/>
    <property type="molecule type" value="Genomic_DNA"/>
</dbReference>
<feature type="chain" id="PRO_5016958330" evidence="1">
    <location>
        <begin position="29"/>
        <end position="291"/>
    </location>
</feature>
<evidence type="ECO:0000313" key="4">
    <source>
        <dbReference type="Proteomes" id="UP000253426"/>
    </source>
</evidence>
<keyword evidence="1" id="KW-0732">Signal</keyword>
<dbReference type="Proteomes" id="UP000253426">
    <property type="component" value="Unassembled WGS sequence"/>
</dbReference>
<proteinExistence type="predicted"/>
<dbReference type="InterPro" id="IPR029010">
    <property type="entry name" value="ThuA-like"/>
</dbReference>
<feature type="signal peptide" evidence="1">
    <location>
        <begin position="1"/>
        <end position="28"/>
    </location>
</feature>
<sequence length="291" mass="31773">MKPRLLVVALVTLALGAGMLLKSAAAPAAAAKPLRVLLVTGGCCHDYAKQRLILAEGLSSRANIEVEFAHTDDKSTKPNFEIYNKADWAKGYDVVIHDECAADVMDQPYVNNIVNAHKDGVPAVNLHCAMHSYRKGFKVGEPIAPGSEQAIWFDMLGLQSNRHGPQEPIAITHTDKEHPITKGLEDWTTIKEELYNNVQDPKNFPGHHTLATGKQIVKNKDGTTKEENAVITWTNSYGPKKTRVFSTTIGHNNDTVADGRYLDLITRGVLWAAGKLGDDGKPAAGYEPKSK</sequence>
<keyword evidence="4" id="KW-1185">Reference proteome</keyword>
<dbReference type="RefSeq" id="WP_113959261.1">
    <property type="nucleotide sequence ID" value="NZ_QNRR01000005.1"/>
</dbReference>
<name>A0A366HLH9_9BACT</name>
<dbReference type="SUPFAM" id="SSF52317">
    <property type="entry name" value="Class I glutamine amidotransferase-like"/>
    <property type="match status" value="1"/>
</dbReference>
<dbReference type="PANTHER" id="PTHR40469:SF2">
    <property type="entry name" value="GALACTOSE-BINDING DOMAIN-LIKE SUPERFAMILY PROTEIN"/>
    <property type="match status" value="1"/>
</dbReference>
<feature type="domain" description="ThuA-like" evidence="2">
    <location>
        <begin position="35"/>
        <end position="272"/>
    </location>
</feature>
<evidence type="ECO:0000256" key="1">
    <source>
        <dbReference type="SAM" id="SignalP"/>
    </source>
</evidence>
<dbReference type="Gene3D" id="3.40.50.880">
    <property type="match status" value="1"/>
</dbReference>
<reference evidence="3 4" key="1">
    <citation type="submission" date="2018-06" db="EMBL/GenBank/DDBJ databases">
        <title>Genomic Encyclopedia of Type Strains, Phase IV (KMG-IV): sequencing the most valuable type-strain genomes for metagenomic binning, comparative biology and taxonomic classification.</title>
        <authorList>
            <person name="Goeker M."/>
        </authorList>
    </citation>
    <scope>NUCLEOTIDE SEQUENCE [LARGE SCALE GENOMIC DNA]</scope>
    <source>
        <strain evidence="3 4">DSM 25532</strain>
    </source>
</reference>
<dbReference type="InterPro" id="IPR029062">
    <property type="entry name" value="Class_I_gatase-like"/>
</dbReference>
<dbReference type="Pfam" id="PF06283">
    <property type="entry name" value="ThuA"/>
    <property type="match status" value="1"/>
</dbReference>
<evidence type="ECO:0000313" key="3">
    <source>
        <dbReference type="EMBL" id="RBP43790.1"/>
    </source>
</evidence>
<accession>A0A366HLH9</accession>
<gene>
    <name evidence="3" type="ORF">DES53_105189</name>
</gene>
<dbReference type="AlphaFoldDB" id="A0A366HLH9"/>
<comment type="caution">
    <text evidence="3">The sequence shown here is derived from an EMBL/GenBank/DDBJ whole genome shotgun (WGS) entry which is preliminary data.</text>
</comment>
<evidence type="ECO:0000259" key="2">
    <source>
        <dbReference type="Pfam" id="PF06283"/>
    </source>
</evidence>